<name>X0S8N0_9ZZZZ</name>
<proteinExistence type="predicted"/>
<evidence type="ECO:0000259" key="1">
    <source>
        <dbReference type="Pfam" id="PF02397"/>
    </source>
</evidence>
<dbReference type="Pfam" id="PF02397">
    <property type="entry name" value="Bac_transf"/>
    <property type="match status" value="1"/>
</dbReference>
<feature type="non-terminal residue" evidence="2">
    <location>
        <position position="1"/>
    </location>
</feature>
<gene>
    <name evidence="2" type="ORF">S01H1_17470</name>
</gene>
<dbReference type="EMBL" id="BARS01009271">
    <property type="protein sequence ID" value="GAF72292.1"/>
    <property type="molecule type" value="Genomic_DNA"/>
</dbReference>
<dbReference type="PANTHER" id="PTHR30576">
    <property type="entry name" value="COLANIC BIOSYNTHESIS UDP-GLUCOSE LIPID CARRIER TRANSFERASE"/>
    <property type="match status" value="1"/>
</dbReference>
<comment type="caution">
    <text evidence="2">The sequence shown here is derived from an EMBL/GenBank/DDBJ whole genome shotgun (WGS) entry which is preliminary data.</text>
</comment>
<dbReference type="PANTHER" id="PTHR30576:SF0">
    <property type="entry name" value="UNDECAPRENYL-PHOSPHATE N-ACETYLGALACTOSAMINYL 1-PHOSPHATE TRANSFERASE-RELATED"/>
    <property type="match status" value="1"/>
</dbReference>
<reference evidence="2" key="1">
    <citation type="journal article" date="2014" name="Front. Microbiol.">
        <title>High frequency of phylogenetically diverse reductive dehalogenase-homologous genes in deep subseafloor sedimentary metagenomes.</title>
        <authorList>
            <person name="Kawai M."/>
            <person name="Futagami T."/>
            <person name="Toyoda A."/>
            <person name="Takaki Y."/>
            <person name="Nishi S."/>
            <person name="Hori S."/>
            <person name="Arai W."/>
            <person name="Tsubouchi T."/>
            <person name="Morono Y."/>
            <person name="Uchiyama I."/>
            <person name="Ito T."/>
            <person name="Fujiyama A."/>
            <person name="Inagaki F."/>
            <person name="Takami H."/>
        </authorList>
    </citation>
    <scope>NUCLEOTIDE SEQUENCE</scope>
    <source>
        <strain evidence="2">Expedition CK06-06</strain>
    </source>
</reference>
<sequence>ERDIESVEDIKTLMKQEELPLEIDIEDIRARLIKPIKKELQEKYLKPYPWLFDFIDQSLDLSEIIKAETAVMNSGGLFHVNLIDDHAIRLLINLHRVNDVRWINKYFLEAQKTLMNGGCFVGRADTIDTFKRRFFKKYPKHFRELFYALHCIVFRVLPKLPGIKKVFFAITKGNNRIISRAEVLGRLYFCGLKVIAEKEMVNSLYFIAQKSRTPSLDKNPSYGPFVKFERIGSNGRPIYMYKFRTMHPYSEYLQEYVYEKNKLRKGGKIENDFRVTGWGKLMRKRWLDELPTIYNWIKGELHLVGVRPLSLHYLSLYSKDLQELRKKVKPGLIPPFYAELPETFSE</sequence>
<dbReference type="AlphaFoldDB" id="X0S8N0"/>
<dbReference type="InterPro" id="IPR003362">
    <property type="entry name" value="Bact_transf"/>
</dbReference>
<evidence type="ECO:0000313" key="2">
    <source>
        <dbReference type="EMBL" id="GAF72292.1"/>
    </source>
</evidence>
<feature type="non-terminal residue" evidence="2">
    <location>
        <position position="346"/>
    </location>
</feature>
<dbReference type="GO" id="GO:0016780">
    <property type="term" value="F:phosphotransferase activity, for other substituted phosphate groups"/>
    <property type="evidence" value="ECO:0007669"/>
    <property type="project" value="TreeGrafter"/>
</dbReference>
<feature type="domain" description="Bacterial sugar transferase" evidence="1">
    <location>
        <begin position="224"/>
        <end position="333"/>
    </location>
</feature>
<protein>
    <recommendedName>
        <fullName evidence="1">Bacterial sugar transferase domain-containing protein</fullName>
    </recommendedName>
</protein>
<accession>X0S8N0</accession>
<organism evidence="2">
    <name type="scientific">marine sediment metagenome</name>
    <dbReference type="NCBI Taxonomy" id="412755"/>
    <lineage>
        <taxon>unclassified sequences</taxon>
        <taxon>metagenomes</taxon>
        <taxon>ecological metagenomes</taxon>
    </lineage>
</organism>